<evidence type="ECO:0000313" key="6">
    <source>
        <dbReference type="EMBL" id="CAF4032796.1"/>
    </source>
</evidence>
<dbReference type="Proteomes" id="UP000681722">
    <property type="component" value="Unassembled WGS sequence"/>
</dbReference>
<dbReference type="InterPro" id="IPR032792">
    <property type="entry name" value="AGL_glucanoTrfase"/>
</dbReference>
<dbReference type="GO" id="GO:0004134">
    <property type="term" value="F:4-alpha-glucanotransferase activity"/>
    <property type="evidence" value="ECO:0007669"/>
    <property type="project" value="InterPro"/>
</dbReference>
<evidence type="ECO:0000259" key="2">
    <source>
        <dbReference type="Pfam" id="PF14701"/>
    </source>
</evidence>
<dbReference type="GO" id="GO:0005980">
    <property type="term" value="P:glycogen catabolic process"/>
    <property type="evidence" value="ECO:0007669"/>
    <property type="project" value="InterPro"/>
</dbReference>
<dbReference type="EMBL" id="CAJOBA010036939">
    <property type="protein sequence ID" value="CAF4032796.1"/>
    <property type="molecule type" value="Genomic_DNA"/>
</dbReference>
<evidence type="ECO:0000313" key="3">
    <source>
        <dbReference type="EMBL" id="CAF1107823.1"/>
    </source>
</evidence>
<dbReference type="GO" id="GO:0004135">
    <property type="term" value="F:amylo-alpha-1,6-glucosidase activity"/>
    <property type="evidence" value="ECO:0007669"/>
    <property type="project" value="InterPro"/>
</dbReference>
<dbReference type="Pfam" id="PF14699">
    <property type="entry name" value="hGDE_N"/>
    <property type="match status" value="1"/>
</dbReference>
<dbReference type="InterPro" id="IPR017853">
    <property type="entry name" value="GH"/>
</dbReference>
<evidence type="ECO:0000313" key="5">
    <source>
        <dbReference type="EMBL" id="CAF3872380.1"/>
    </source>
</evidence>
<dbReference type="InterPro" id="IPR029436">
    <property type="entry name" value="AGL_euk_N"/>
</dbReference>
<evidence type="ECO:0000313" key="7">
    <source>
        <dbReference type="Proteomes" id="UP000663829"/>
    </source>
</evidence>
<dbReference type="EMBL" id="CAJNOK010015395">
    <property type="protein sequence ID" value="CAF1224653.1"/>
    <property type="molecule type" value="Genomic_DNA"/>
</dbReference>
<dbReference type="Proteomes" id="UP000682733">
    <property type="component" value="Unassembled WGS sequence"/>
</dbReference>
<dbReference type="EMBL" id="CAJOBC010005681">
    <property type="protein sequence ID" value="CAF3872380.1"/>
    <property type="molecule type" value="Genomic_DNA"/>
</dbReference>
<sequence>MLFSESKQQEIRTITLDIYQPDPTLQEPPLGPKGLFCCKKSWLIRFILVPKLVPKNVRLYSNHPSSSSLTEQPKFERNTYTELEWQYPSHGKHDDWNRYVELECNLPGTFHYYFTCDDQKTPEGDGYFLVEPTLEWPDGKGETLPIDCIACQSVLSKSLGKFDDWEERLVVAKQSGYNMIHFTPIQKLYHVSNSSYAITDHHELNPLFGKGVTHDHIKKLVDKMALEWRAFSITDLVYNHAANDFSLILEHPDCTYNLVNSPHLKPGFFLDSILMQFTVDCFNGNLKHRHEGGIPSKIEEYHIEIIHDYLLKDLLPRYKLHEFYMINVEKVVGEFRKLILNTPLSTLSDR</sequence>
<dbReference type="Proteomes" id="UP000663829">
    <property type="component" value="Unassembled WGS sequence"/>
</dbReference>
<evidence type="ECO:0000313" key="4">
    <source>
        <dbReference type="EMBL" id="CAF1224653.1"/>
    </source>
</evidence>
<dbReference type="OrthoDB" id="10248904at2759"/>
<comment type="caution">
    <text evidence="3">The sequence shown here is derived from an EMBL/GenBank/DDBJ whole genome shotgun (WGS) entry which is preliminary data.</text>
</comment>
<dbReference type="Proteomes" id="UP000677228">
    <property type="component" value="Unassembled WGS sequence"/>
</dbReference>
<reference evidence="3" key="1">
    <citation type="submission" date="2021-02" db="EMBL/GenBank/DDBJ databases">
        <authorList>
            <person name="Nowell W R."/>
        </authorList>
    </citation>
    <scope>NUCLEOTIDE SEQUENCE</scope>
</reference>
<evidence type="ECO:0000259" key="1">
    <source>
        <dbReference type="Pfam" id="PF14699"/>
    </source>
</evidence>
<feature type="domain" description="Glycogen debranching enzyme glucanotransferase" evidence="2">
    <location>
        <begin position="143"/>
        <end position="339"/>
    </location>
</feature>
<dbReference type="PANTHER" id="PTHR10569">
    <property type="entry name" value="GLYCOGEN DEBRANCHING ENZYME"/>
    <property type="match status" value="1"/>
</dbReference>
<accession>A0A814PLW7</accession>
<name>A0A814PLW7_9BILA</name>
<dbReference type="Gene3D" id="3.20.20.80">
    <property type="entry name" value="Glycosidases"/>
    <property type="match status" value="1"/>
</dbReference>
<feature type="domain" description="Eukaryotic glycogen debranching enzyme N-terminal" evidence="1">
    <location>
        <begin position="49"/>
        <end position="135"/>
    </location>
</feature>
<evidence type="ECO:0008006" key="8">
    <source>
        <dbReference type="Google" id="ProtNLM"/>
    </source>
</evidence>
<dbReference type="InterPro" id="IPR010401">
    <property type="entry name" value="AGL/Gdb1"/>
</dbReference>
<proteinExistence type="predicted"/>
<dbReference type="PANTHER" id="PTHR10569:SF2">
    <property type="entry name" value="GLYCOGEN DEBRANCHING ENZYME"/>
    <property type="match status" value="1"/>
</dbReference>
<organism evidence="3 7">
    <name type="scientific">Didymodactylos carnosus</name>
    <dbReference type="NCBI Taxonomy" id="1234261"/>
    <lineage>
        <taxon>Eukaryota</taxon>
        <taxon>Metazoa</taxon>
        <taxon>Spiralia</taxon>
        <taxon>Gnathifera</taxon>
        <taxon>Rotifera</taxon>
        <taxon>Eurotatoria</taxon>
        <taxon>Bdelloidea</taxon>
        <taxon>Philodinida</taxon>
        <taxon>Philodinidae</taxon>
        <taxon>Didymodactylos</taxon>
    </lineage>
</organism>
<dbReference type="AlphaFoldDB" id="A0A814PLW7"/>
<dbReference type="EMBL" id="CAJNOQ010005681">
    <property type="protein sequence ID" value="CAF1107823.1"/>
    <property type="molecule type" value="Genomic_DNA"/>
</dbReference>
<dbReference type="Pfam" id="PF14701">
    <property type="entry name" value="hDGE_amylase"/>
    <property type="match status" value="1"/>
</dbReference>
<gene>
    <name evidence="3" type="ORF">GPM918_LOCUS19080</name>
    <name evidence="4" type="ORF">OVA965_LOCUS25085</name>
    <name evidence="5" type="ORF">SRO942_LOCUS19077</name>
    <name evidence="6" type="ORF">TMI583_LOCUS25811</name>
</gene>
<keyword evidence="7" id="KW-1185">Reference proteome</keyword>
<protein>
    <recommendedName>
        <fullName evidence="8">Glycogen debranching enzyme glucanotransferase domain-containing protein</fullName>
    </recommendedName>
</protein>
<dbReference type="SUPFAM" id="SSF51445">
    <property type="entry name" value="(Trans)glycosidases"/>
    <property type="match status" value="1"/>
</dbReference>